<dbReference type="EMBL" id="BAABRI010000014">
    <property type="protein sequence ID" value="GAA5483400.1"/>
    <property type="molecule type" value="Genomic_DNA"/>
</dbReference>
<evidence type="ECO:0000313" key="3">
    <source>
        <dbReference type="EMBL" id="GAA5483400.1"/>
    </source>
</evidence>
<evidence type="ECO:0000259" key="2">
    <source>
        <dbReference type="Pfam" id="PF13476"/>
    </source>
</evidence>
<feature type="domain" description="Endonuclease GajA/Old nuclease/RecF-like AAA" evidence="1">
    <location>
        <begin position="227"/>
        <end position="318"/>
    </location>
</feature>
<sequence length="432" mass="48212">MLTHLQLHQIGPAPDLEAEFGERVNLVTGDNGLGKTFLLDACWYALTWSFAGNRAFYPSPTADKQDPPTIGFSVCRADAKEGPVSVSQAFDFGMRMWVNSEASQGASRTINQSLVLYARIDGGFSVWQPVLSSDGSFKGGEAIHFRAADVWNGLSEGGSRDERVICNGFLRDVENWRLKGNGDFKTLQAVLEQLSASETEVMQIGPAERLGRDAMEIPTIQMPYGRVPVTLAASGMRRVLALAYLLVWAWREHHIQSEIRREKPTRRMVLLFDEVEAHLHPKWQRVFLPALHEVVRSLLMKDEADSVQIIATTHSPLITGSVESLWSDESDRLFDFDLEDGKVEFECIPFHKLGAAEHWLESDSFGLPSSYPVAAQKAIEAANDFMAKHPVPAKAPSEAAATIHDELRKALGGEDEFWPLWKPYFDRVKESS</sequence>
<dbReference type="InterPro" id="IPR041685">
    <property type="entry name" value="AAA_GajA/Old/RecF-like"/>
</dbReference>
<accession>A0ABP9UQ66</accession>
<dbReference type="RefSeq" id="WP_353567510.1">
    <property type="nucleotide sequence ID" value="NZ_BAABRI010000014.1"/>
</dbReference>
<dbReference type="InterPro" id="IPR051396">
    <property type="entry name" value="Bact_Antivir_Def_Nuclease"/>
</dbReference>
<evidence type="ECO:0000259" key="1">
    <source>
        <dbReference type="Pfam" id="PF13175"/>
    </source>
</evidence>
<proteinExistence type="predicted"/>
<dbReference type="PANTHER" id="PTHR43581:SF4">
    <property type="entry name" value="ATP_GTP PHOSPHATASE"/>
    <property type="match status" value="1"/>
</dbReference>
<dbReference type="PANTHER" id="PTHR43581">
    <property type="entry name" value="ATP/GTP PHOSPHATASE"/>
    <property type="match status" value="1"/>
</dbReference>
<organism evidence="3 4">
    <name type="scientific">Haloferula sargassicola</name>
    <dbReference type="NCBI Taxonomy" id="490096"/>
    <lineage>
        <taxon>Bacteria</taxon>
        <taxon>Pseudomonadati</taxon>
        <taxon>Verrucomicrobiota</taxon>
        <taxon>Verrucomicrobiia</taxon>
        <taxon>Verrucomicrobiales</taxon>
        <taxon>Verrucomicrobiaceae</taxon>
        <taxon>Haloferula</taxon>
    </lineage>
</organism>
<gene>
    <name evidence="3" type="ORF">Hsar01_02631</name>
</gene>
<dbReference type="Gene3D" id="3.40.50.300">
    <property type="entry name" value="P-loop containing nucleotide triphosphate hydrolases"/>
    <property type="match status" value="2"/>
</dbReference>
<dbReference type="Proteomes" id="UP001476282">
    <property type="component" value="Unassembled WGS sequence"/>
</dbReference>
<keyword evidence="4" id="KW-1185">Reference proteome</keyword>
<dbReference type="InterPro" id="IPR027417">
    <property type="entry name" value="P-loop_NTPase"/>
</dbReference>
<dbReference type="Pfam" id="PF13476">
    <property type="entry name" value="AAA_23"/>
    <property type="match status" value="1"/>
</dbReference>
<feature type="domain" description="Rad50/SbcC-type AAA" evidence="2">
    <location>
        <begin position="5"/>
        <end position="52"/>
    </location>
</feature>
<evidence type="ECO:0000313" key="4">
    <source>
        <dbReference type="Proteomes" id="UP001476282"/>
    </source>
</evidence>
<name>A0ABP9UQ66_9BACT</name>
<comment type="caution">
    <text evidence="3">The sequence shown here is derived from an EMBL/GenBank/DDBJ whole genome shotgun (WGS) entry which is preliminary data.</text>
</comment>
<dbReference type="Pfam" id="PF13175">
    <property type="entry name" value="AAA_15"/>
    <property type="match status" value="1"/>
</dbReference>
<dbReference type="SUPFAM" id="SSF52540">
    <property type="entry name" value="P-loop containing nucleoside triphosphate hydrolases"/>
    <property type="match status" value="1"/>
</dbReference>
<reference evidence="3 4" key="1">
    <citation type="submission" date="2024-02" db="EMBL/GenBank/DDBJ databases">
        <title>Haloferula sargassicola NBRC 104335.</title>
        <authorList>
            <person name="Ichikawa N."/>
            <person name="Katano-Makiyama Y."/>
            <person name="Hidaka K."/>
        </authorList>
    </citation>
    <scope>NUCLEOTIDE SEQUENCE [LARGE SCALE GENOMIC DNA]</scope>
    <source>
        <strain evidence="3 4">NBRC 104335</strain>
    </source>
</reference>
<evidence type="ECO:0008006" key="5">
    <source>
        <dbReference type="Google" id="ProtNLM"/>
    </source>
</evidence>
<dbReference type="InterPro" id="IPR038729">
    <property type="entry name" value="Rad50/SbcC_AAA"/>
</dbReference>
<protein>
    <recommendedName>
        <fullName evidence="5">ATPase AAA-type core domain-containing protein</fullName>
    </recommendedName>
</protein>